<dbReference type="EMBL" id="CAVMJV010000060">
    <property type="protein sequence ID" value="CAK5086447.1"/>
    <property type="molecule type" value="Genomic_DNA"/>
</dbReference>
<accession>A0ACB1A4U3</accession>
<evidence type="ECO:0000313" key="2">
    <source>
        <dbReference type="Proteomes" id="UP001497535"/>
    </source>
</evidence>
<proteinExistence type="predicted"/>
<gene>
    <name evidence="1" type="ORF">MENTE1834_LOCUS33946</name>
</gene>
<keyword evidence="2" id="KW-1185">Reference proteome</keyword>
<dbReference type="Proteomes" id="UP001497535">
    <property type="component" value="Unassembled WGS sequence"/>
</dbReference>
<protein>
    <submittedName>
        <fullName evidence="1">Uncharacterized protein</fullName>
    </submittedName>
</protein>
<sequence>MLLYKKENGKEVPPHRFEVIEVPIDEKNLIQSIIRNSGREIAYQDYKRGFKYWNVGIYYEIITNGQLLNWLKQQNYSAGIAEFSVMAGSFAIFEVLGIQNTFNVSASVFYPGNLQFLEFYENPIDFTRLAFPGYTNIIF</sequence>
<organism evidence="1 2">
    <name type="scientific">Meloidogyne enterolobii</name>
    <name type="common">Root-knot nematode worm</name>
    <name type="synonym">Meloidogyne mayaguensis</name>
    <dbReference type="NCBI Taxonomy" id="390850"/>
    <lineage>
        <taxon>Eukaryota</taxon>
        <taxon>Metazoa</taxon>
        <taxon>Ecdysozoa</taxon>
        <taxon>Nematoda</taxon>
        <taxon>Chromadorea</taxon>
        <taxon>Rhabditida</taxon>
        <taxon>Tylenchina</taxon>
        <taxon>Tylenchomorpha</taxon>
        <taxon>Tylenchoidea</taxon>
        <taxon>Meloidogynidae</taxon>
        <taxon>Meloidogyninae</taxon>
        <taxon>Meloidogyne</taxon>
    </lineage>
</organism>
<comment type="caution">
    <text evidence="1">The sequence shown here is derived from an EMBL/GenBank/DDBJ whole genome shotgun (WGS) entry which is preliminary data.</text>
</comment>
<reference evidence="1" key="1">
    <citation type="submission" date="2023-11" db="EMBL/GenBank/DDBJ databases">
        <authorList>
            <person name="Poullet M."/>
        </authorList>
    </citation>
    <scope>NUCLEOTIDE SEQUENCE</scope>
    <source>
        <strain evidence="1">E1834</strain>
    </source>
</reference>
<evidence type="ECO:0000313" key="1">
    <source>
        <dbReference type="EMBL" id="CAK5086447.1"/>
    </source>
</evidence>
<name>A0ACB1A4U3_MELEN</name>